<keyword evidence="4 6" id="KW-0274">FAD</keyword>
<reference evidence="10 11" key="1">
    <citation type="submission" date="2017-11" db="EMBL/GenBank/DDBJ databases">
        <title>Genome sequence of Pseudomonas arsenicoxydans ACM1.</title>
        <authorList>
            <person name="Nascimento F.X."/>
        </authorList>
    </citation>
    <scope>NUCLEOTIDE SEQUENCE [LARGE SCALE GENOMIC DNA]</scope>
    <source>
        <strain evidence="10 11">ACM1</strain>
    </source>
</reference>
<dbReference type="GO" id="GO:0033539">
    <property type="term" value="P:fatty acid beta-oxidation using acyl-CoA dehydrogenase"/>
    <property type="evidence" value="ECO:0007669"/>
    <property type="project" value="TreeGrafter"/>
</dbReference>
<keyword evidence="3 6" id="KW-0285">Flavoprotein</keyword>
<proteinExistence type="inferred from homology"/>
<dbReference type="Pfam" id="PF02771">
    <property type="entry name" value="Acyl-CoA_dh_N"/>
    <property type="match status" value="1"/>
</dbReference>
<dbReference type="InterPro" id="IPR006089">
    <property type="entry name" value="Acyl-CoA_DH_CS"/>
</dbReference>
<dbReference type="Proteomes" id="UP000291121">
    <property type="component" value="Chromosome"/>
</dbReference>
<feature type="domain" description="Acyl-CoA oxidase/dehydrogenase middle" evidence="8">
    <location>
        <begin position="126"/>
        <end position="220"/>
    </location>
</feature>
<dbReference type="Gene3D" id="1.20.140.10">
    <property type="entry name" value="Butyryl-CoA Dehydrogenase, subunit A, domain 3"/>
    <property type="match status" value="1"/>
</dbReference>
<dbReference type="PANTHER" id="PTHR48083">
    <property type="entry name" value="MEDIUM-CHAIN SPECIFIC ACYL-COA DEHYDROGENASE, MITOCHONDRIAL-RELATED"/>
    <property type="match status" value="1"/>
</dbReference>
<sequence>MPAFEEYFDPSHQLVRDSVRRFVEREILPDIDQWEEAESFPRELYLKAGAAGILGIGYPESLGGSHEGDLFAKIAASEELMRCGSGGLVAGLGSLDIGLPPILKWARPEVRDRVVPRVLSGEKISALAVTEPSGGSDVANLQTRAVRDGDFYRVSGSKTFITSGVRADFYTVAVRTGEPGFGGISLLLIEKGTPGFTVGRQLKKMGWWASDTAELFFDDCRVPASHLIGAENMGFACIMGNFQSERLALALMANMTAQLALEESLKWARQREAFGKPIGKFQVLKHRLAEMATALEVSREFTYRQAAKMAAGQSVIKEISMAKNFATDTADRITTDAVQILGGLGYMRESLVERLYRDNRILSIGGGTREVMNEIISKQMGL</sequence>
<name>A0A4P6G2H3_9PSED</name>
<feature type="domain" description="Acyl-CoA dehydrogenase/oxidase C-terminal" evidence="7">
    <location>
        <begin position="232"/>
        <end position="380"/>
    </location>
</feature>
<evidence type="ECO:0000259" key="7">
    <source>
        <dbReference type="Pfam" id="PF00441"/>
    </source>
</evidence>
<evidence type="ECO:0000256" key="5">
    <source>
        <dbReference type="ARBA" id="ARBA00023002"/>
    </source>
</evidence>
<evidence type="ECO:0000256" key="3">
    <source>
        <dbReference type="ARBA" id="ARBA00022630"/>
    </source>
</evidence>
<evidence type="ECO:0000259" key="9">
    <source>
        <dbReference type="Pfam" id="PF02771"/>
    </source>
</evidence>
<dbReference type="FunFam" id="2.40.110.10:FF:000002">
    <property type="entry name" value="Acyl-CoA dehydrogenase fadE12"/>
    <property type="match status" value="1"/>
</dbReference>
<dbReference type="InterPro" id="IPR006091">
    <property type="entry name" value="Acyl-CoA_Oxase/DH_mid-dom"/>
</dbReference>
<dbReference type="Gene3D" id="2.40.110.10">
    <property type="entry name" value="Butyryl-CoA Dehydrogenase, subunit A, domain 2"/>
    <property type="match status" value="1"/>
</dbReference>
<dbReference type="InterPro" id="IPR036250">
    <property type="entry name" value="AcylCo_DH-like_C"/>
</dbReference>
<evidence type="ECO:0000256" key="2">
    <source>
        <dbReference type="ARBA" id="ARBA00009347"/>
    </source>
</evidence>
<dbReference type="PROSITE" id="PS00073">
    <property type="entry name" value="ACYL_COA_DH_2"/>
    <property type="match status" value="1"/>
</dbReference>
<comment type="similarity">
    <text evidence="2 6">Belongs to the acyl-CoA dehydrogenase family.</text>
</comment>
<dbReference type="InterPro" id="IPR009075">
    <property type="entry name" value="AcylCo_DH/oxidase_C"/>
</dbReference>
<dbReference type="AlphaFoldDB" id="A0A4P6G2H3"/>
<dbReference type="SUPFAM" id="SSF56645">
    <property type="entry name" value="Acyl-CoA dehydrogenase NM domain-like"/>
    <property type="match status" value="1"/>
</dbReference>
<evidence type="ECO:0000256" key="6">
    <source>
        <dbReference type="RuleBase" id="RU362125"/>
    </source>
</evidence>
<dbReference type="RefSeq" id="WP_208672036.1">
    <property type="nucleotide sequence ID" value="NZ_CP024767.1"/>
</dbReference>
<dbReference type="PANTHER" id="PTHR48083:SF28">
    <property type="entry name" value="ACYL-COA DEHYDROGENASE FAMILY PROTEIN (AFU_ORTHOLOGUE AFUA_6G10880)-RELATED"/>
    <property type="match status" value="1"/>
</dbReference>
<evidence type="ECO:0000259" key="8">
    <source>
        <dbReference type="Pfam" id="PF02770"/>
    </source>
</evidence>
<protein>
    <submittedName>
        <fullName evidence="10">Acyl-CoA dehydrogenase</fullName>
    </submittedName>
</protein>
<keyword evidence="11" id="KW-1185">Reference proteome</keyword>
<dbReference type="EMBL" id="CP024767">
    <property type="protein sequence ID" value="QAY85137.1"/>
    <property type="molecule type" value="Genomic_DNA"/>
</dbReference>
<dbReference type="InterPro" id="IPR013786">
    <property type="entry name" value="AcylCoA_DH/ox_N"/>
</dbReference>
<dbReference type="InterPro" id="IPR046373">
    <property type="entry name" value="Acyl-CoA_Oxase/DH_mid-dom_sf"/>
</dbReference>
<dbReference type="GO" id="GO:0003995">
    <property type="term" value="F:acyl-CoA dehydrogenase activity"/>
    <property type="evidence" value="ECO:0007669"/>
    <property type="project" value="InterPro"/>
</dbReference>
<dbReference type="InterPro" id="IPR009100">
    <property type="entry name" value="AcylCoA_DH/oxidase_NM_dom_sf"/>
</dbReference>
<dbReference type="Gene3D" id="1.10.540.10">
    <property type="entry name" value="Acyl-CoA dehydrogenase/oxidase, N-terminal domain"/>
    <property type="match status" value="1"/>
</dbReference>
<evidence type="ECO:0000313" key="10">
    <source>
        <dbReference type="EMBL" id="QAY85137.1"/>
    </source>
</evidence>
<gene>
    <name evidence="10" type="ORF">CUN61_14535</name>
</gene>
<dbReference type="InterPro" id="IPR037069">
    <property type="entry name" value="AcylCoA_DH/ox_N_sf"/>
</dbReference>
<feature type="domain" description="Acyl-CoA dehydrogenase/oxidase N-terminal" evidence="9">
    <location>
        <begin position="10"/>
        <end position="122"/>
    </location>
</feature>
<dbReference type="FunFam" id="1.20.140.10:FF:000001">
    <property type="entry name" value="Acyl-CoA dehydrogenase"/>
    <property type="match status" value="1"/>
</dbReference>
<dbReference type="SUPFAM" id="SSF47203">
    <property type="entry name" value="Acyl-CoA dehydrogenase C-terminal domain-like"/>
    <property type="match status" value="1"/>
</dbReference>
<keyword evidence="5 6" id="KW-0560">Oxidoreductase</keyword>
<comment type="cofactor">
    <cofactor evidence="1 6">
        <name>FAD</name>
        <dbReference type="ChEBI" id="CHEBI:57692"/>
    </cofactor>
</comment>
<evidence type="ECO:0000256" key="1">
    <source>
        <dbReference type="ARBA" id="ARBA00001974"/>
    </source>
</evidence>
<evidence type="ECO:0000313" key="11">
    <source>
        <dbReference type="Proteomes" id="UP000291121"/>
    </source>
</evidence>
<dbReference type="GO" id="GO:0050660">
    <property type="term" value="F:flavin adenine dinucleotide binding"/>
    <property type="evidence" value="ECO:0007669"/>
    <property type="project" value="InterPro"/>
</dbReference>
<dbReference type="GO" id="GO:0005737">
    <property type="term" value="C:cytoplasm"/>
    <property type="evidence" value="ECO:0007669"/>
    <property type="project" value="TreeGrafter"/>
</dbReference>
<dbReference type="Pfam" id="PF02770">
    <property type="entry name" value="Acyl-CoA_dh_M"/>
    <property type="match status" value="1"/>
</dbReference>
<dbReference type="InterPro" id="IPR050741">
    <property type="entry name" value="Acyl-CoA_dehydrogenase"/>
</dbReference>
<dbReference type="Pfam" id="PF00441">
    <property type="entry name" value="Acyl-CoA_dh_1"/>
    <property type="match status" value="1"/>
</dbReference>
<organism evidence="10 11">
    <name type="scientific">Pseudomonas arsenicoxydans</name>
    <dbReference type="NCBI Taxonomy" id="702115"/>
    <lineage>
        <taxon>Bacteria</taxon>
        <taxon>Pseudomonadati</taxon>
        <taxon>Pseudomonadota</taxon>
        <taxon>Gammaproteobacteria</taxon>
        <taxon>Pseudomonadales</taxon>
        <taxon>Pseudomonadaceae</taxon>
        <taxon>Pseudomonas</taxon>
    </lineage>
</organism>
<evidence type="ECO:0000256" key="4">
    <source>
        <dbReference type="ARBA" id="ARBA00022827"/>
    </source>
</evidence>
<accession>A0A4P6G2H3</accession>